<evidence type="ECO:0000313" key="4">
    <source>
        <dbReference type="Proteomes" id="UP001519273"/>
    </source>
</evidence>
<dbReference type="RefSeq" id="WP_209845208.1">
    <property type="nucleotide sequence ID" value="NZ_CBCRVE010000001.1"/>
</dbReference>
<feature type="transmembrane region" description="Helical" evidence="1">
    <location>
        <begin position="165"/>
        <end position="183"/>
    </location>
</feature>
<proteinExistence type="predicted"/>
<reference evidence="3 4" key="1">
    <citation type="submission" date="2021-03" db="EMBL/GenBank/DDBJ databases">
        <title>Genomic Encyclopedia of Type Strains, Phase IV (KMG-IV): sequencing the most valuable type-strain genomes for metagenomic binning, comparative biology and taxonomic classification.</title>
        <authorList>
            <person name="Goeker M."/>
        </authorList>
    </citation>
    <scope>NUCLEOTIDE SEQUENCE [LARGE SCALE GENOMIC DNA]</scope>
    <source>
        <strain evidence="3 4">DSM 23491</strain>
    </source>
</reference>
<feature type="domain" description="Nucleoside transporter/FeoB GTPase Gate" evidence="2">
    <location>
        <begin position="42"/>
        <end position="150"/>
    </location>
</feature>
<keyword evidence="1" id="KW-1133">Transmembrane helix</keyword>
<keyword evidence="1" id="KW-0472">Membrane</keyword>
<dbReference type="InterPro" id="IPR011642">
    <property type="entry name" value="Gate_dom"/>
</dbReference>
<gene>
    <name evidence="3" type="ORF">J2Z20_000580</name>
</gene>
<evidence type="ECO:0000256" key="1">
    <source>
        <dbReference type="SAM" id="Phobius"/>
    </source>
</evidence>
<comment type="caution">
    <text evidence="3">The sequence shown here is derived from an EMBL/GenBank/DDBJ whole genome shotgun (WGS) entry which is preliminary data.</text>
</comment>
<protein>
    <submittedName>
        <fullName evidence="3">Spore maturation protein A</fullName>
    </submittedName>
</protein>
<organism evidence="3 4">
    <name type="scientific">Paenibacillus sediminis</name>
    <dbReference type="NCBI Taxonomy" id="664909"/>
    <lineage>
        <taxon>Bacteria</taxon>
        <taxon>Bacillati</taxon>
        <taxon>Bacillota</taxon>
        <taxon>Bacilli</taxon>
        <taxon>Bacillales</taxon>
        <taxon>Paenibacillaceae</taxon>
        <taxon>Paenibacillus</taxon>
    </lineage>
</organism>
<dbReference type="Pfam" id="PF07670">
    <property type="entry name" value="Gate"/>
    <property type="match status" value="1"/>
</dbReference>
<dbReference type="EMBL" id="JAGGKP010000001">
    <property type="protein sequence ID" value="MBP1935719.1"/>
    <property type="molecule type" value="Genomic_DNA"/>
</dbReference>
<keyword evidence="4" id="KW-1185">Reference proteome</keyword>
<feature type="transmembrane region" description="Helical" evidence="1">
    <location>
        <begin position="37"/>
        <end position="55"/>
    </location>
</feature>
<evidence type="ECO:0000313" key="3">
    <source>
        <dbReference type="EMBL" id="MBP1935719.1"/>
    </source>
</evidence>
<accession>A0ABS4GZM2</accession>
<keyword evidence="1" id="KW-0812">Transmembrane</keyword>
<feature type="transmembrane region" description="Helical" evidence="1">
    <location>
        <begin position="133"/>
        <end position="153"/>
    </location>
</feature>
<sequence>MINGIWLFLLLTGIIFAAVTGNIESVTQAAFEGAKTGVTVCFGLISVLVFWLGMMRMAEDAGLLKKVAKLLSPIVSFLFPDVPRNHPAMGYILSNMSANLLGLGNAATPMGIRAMQELQELNPDKETASPAMCTLLALNTASITLIPTTLIAIRMNFNSANATEIVGTTLMATVIATAAAIFADRFYRKMTLRHHPKPPAITPKANDMKG</sequence>
<dbReference type="Proteomes" id="UP001519273">
    <property type="component" value="Unassembled WGS sequence"/>
</dbReference>
<evidence type="ECO:0000259" key="2">
    <source>
        <dbReference type="Pfam" id="PF07670"/>
    </source>
</evidence>
<name>A0ABS4GZM2_9BACL</name>